<dbReference type="RefSeq" id="WP_190854703.1">
    <property type="nucleotide sequence ID" value="NZ_AP023440.1"/>
</dbReference>
<dbReference type="AlphaFoldDB" id="A0A7G1PBX8"/>
<dbReference type="Gene3D" id="3.30.70.100">
    <property type="match status" value="1"/>
</dbReference>
<evidence type="ECO:0000313" key="2">
    <source>
        <dbReference type="Proteomes" id="UP000516444"/>
    </source>
</evidence>
<evidence type="ECO:0000313" key="1">
    <source>
        <dbReference type="EMBL" id="BCL33133.1"/>
    </source>
</evidence>
<proteinExistence type="predicted"/>
<dbReference type="Proteomes" id="UP000516444">
    <property type="component" value="Chromosome"/>
</dbReference>
<dbReference type="InterPro" id="IPR011008">
    <property type="entry name" value="Dimeric_a/b-barrel"/>
</dbReference>
<dbReference type="EMBL" id="AP023440">
    <property type="protein sequence ID" value="BCL33133.1"/>
    <property type="molecule type" value="Genomic_DNA"/>
</dbReference>
<protein>
    <recommendedName>
        <fullName evidence="3">Antibiotic biosynthesis monooxygenase</fullName>
    </recommendedName>
</protein>
<reference evidence="1 2" key="1">
    <citation type="journal article" date="2014" name="Int. J. Syst. Evol. Microbiol.">
        <title>Complete genome sequence of Corynebacterium casei LMG S-19264T (=DSM 44701T), isolated from a smear-ripened cheese.</title>
        <authorList>
            <consortium name="US DOE Joint Genome Institute (JGI-PGF)"/>
            <person name="Walter F."/>
            <person name="Albersmeier A."/>
            <person name="Kalinowski J."/>
            <person name="Ruckert C."/>
        </authorList>
    </citation>
    <scope>NUCLEOTIDE SEQUENCE [LARGE SCALE GENOMIC DNA]</scope>
    <source>
        <strain evidence="1 2">JCM 4677</strain>
    </source>
</reference>
<sequence>MKFGLLARIEVKPEYADQVEAMLRDAVGLAEQEQRTAAWFSFRLDATTFGVFDTFDDEQGREEHLQGKIAAALMDAAETMLSSAPVIESVDLLGVKVP</sequence>
<gene>
    <name evidence="1" type="ORF">GCM10017557_79920</name>
</gene>
<dbReference type="SUPFAM" id="SSF54909">
    <property type="entry name" value="Dimeric alpha+beta barrel"/>
    <property type="match status" value="1"/>
</dbReference>
<dbReference type="KEGG" id="sgm:GCM10017557_79920"/>
<name>A0A7G1PBX8_9ACTN</name>
<organism evidence="1 2">
    <name type="scientific">Streptomyces aurantiacus</name>
    <dbReference type="NCBI Taxonomy" id="47760"/>
    <lineage>
        <taxon>Bacteria</taxon>
        <taxon>Bacillati</taxon>
        <taxon>Actinomycetota</taxon>
        <taxon>Actinomycetes</taxon>
        <taxon>Kitasatosporales</taxon>
        <taxon>Streptomycetaceae</taxon>
        <taxon>Streptomyces</taxon>
        <taxon>Streptomyces aurantiacus group</taxon>
    </lineage>
</organism>
<keyword evidence="2" id="KW-1185">Reference proteome</keyword>
<accession>A0A7G1PBX8</accession>
<evidence type="ECO:0008006" key="3">
    <source>
        <dbReference type="Google" id="ProtNLM"/>
    </source>
</evidence>